<evidence type="ECO:0000313" key="3">
    <source>
        <dbReference type="Proteomes" id="UP001151760"/>
    </source>
</evidence>
<accession>A0ABQ5HPA4</accession>
<evidence type="ECO:0000313" key="2">
    <source>
        <dbReference type="EMBL" id="GJT89649.1"/>
    </source>
</evidence>
<reference evidence="2" key="1">
    <citation type="journal article" date="2022" name="Int. J. Mol. Sci.">
        <title>Draft Genome of Tanacetum Coccineum: Genomic Comparison of Closely Related Tanacetum-Family Plants.</title>
        <authorList>
            <person name="Yamashiro T."/>
            <person name="Shiraishi A."/>
            <person name="Nakayama K."/>
            <person name="Satake H."/>
        </authorList>
    </citation>
    <scope>NUCLEOTIDE SEQUENCE</scope>
</reference>
<feature type="compositionally biased region" description="Basic and acidic residues" evidence="1">
    <location>
        <begin position="184"/>
        <end position="198"/>
    </location>
</feature>
<feature type="compositionally biased region" description="Polar residues" evidence="1">
    <location>
        <begin position="238"/>
        <end position="259"/>
    </location>
</feature>
<gene>
    <name evidence="2" type="ORF">Tco_1078494</name>
</gene>
<evidence type="ECO:0000256" key="1">
    <source>
        <dbReference type="SAM" id="MobiDB-lite"/>
    </source>
</evidence>
<feature type="region of interest" description="Disordered" evidence="1">
    <location>
        <begin position="159"/>
        <end position="259"/>
    </location>
</feature>
<organism evidence="2 3">
    <name type="scientific">Tanacetum coccineum</name>
    <dbReference type="NCBI Taxonomy" id="301880"/>
    <lineage>
        <taxon>Eukaryota</taxon>
        <taxon>Viridiplantae</taxon>
        <taxon>Streptophyta</taxon>
        <taxon>Embryophyta</taxon>
        <taxon>Tracheophyta</taxon>
        <taxon>Spermatophyta</taxon>
        <taxon>Magnoliopsida</taxon>
        <taxon>eudicotyledons</taxon>
        <taxon>Gunneridae</taxon>
        <taxon>Pentapetalae</taxon>
        <taxon>asterids</taxon>
        <taxon>campanulids</taxon>
        <taxon>Asterales</taxon>
        <taxon>Asteraceae</taxon>
        <taxon>Asteroideae</taxon>
        <taxon>Anthemideae</taxon>
        <taxon>Anthemidinae</taxon>
        <taxon>Tanacetum</taxon>
    </lineage>
</organism>
<dbReference type="Proteomes" id="UP001151760">
    <property type="component" value="Unassembled WGS sequence"/>
</dbReference>
<proteinExistence type="predicted"/>
<reference evidence="2" key="2">
    <citation type="submission" date="2022-01" db="EMBL/GenBank/DDBJ databases">
        <authorList>
            <person name="Yamashiro T."/>
            <person name="Shiraishi A."/>
            <person name="Satake H."/>
            <person name="Nakayama K."/>
        </authorList>
    </citation>
    <scope>NUCLEOTIDE SEQUENCE</scope>
</reference>
<sequence>MLNPNPDSGIDSLFNIHTEVTSLVDVPVTTIVEPSFLATTILPPPPNPLITQVQQTPALTPTNVLSSSLQDFPNFGSLFGFDHRPKALEDNFLKFTQMNPFAIIVSSIPSIVDQYLDNRMNDVVKTAVQLQSERLREEGQAENQEFLNLIDADTVTFKRRRDDADDDEEPPAGLDRGSKRRRFGKEPESTSAPKEKTYKSTGSSKEGTKSNTMSTNKSAHVEEPVYTVDDLEQPAHQEFNTGFTENQPAEETTQFPDWF</sequence>
<protein>
    <submittedName>
        <fullName evidence="2">Uncharacterized protein</fullName>
    </submittedName>
</protein>
<name>A0ABQ5HPA4_9ASTR</name>
<dbReference type="EMBL" id="BQNB010019845">
    <property type="protein sequence ID" value="GJT89649.1"/>
    <property type="molecule type" value="Genomic_DNA"/>
</dbReference>
<feature type="compositionally biased region" description="Low complexity" evidence="1">
    <location>
        <begin position="199"/>
        <end position="212"/>
    </location>
</feature>
<keyword evidence="3" id="KW-1185">Reference proteome</keyword>
<comment type="caution">
    <text evidence="2">The sequence shown here is derived from an EMBL/GenBank/DDBJ whole genome shotgun (WGS) entry which is preliminary data.</text>
</comment>